<name>A0ABN6HGS7_9BACT</name>
<dbReference type="Proteomes" id="UP001374893">
    <property type="component" value="Chromosome"/>
</dbReference>
<evidence type="ECO:0000259" key="2">
    <source>
        <dbReference type="Pfam" id="PF03983"/>
    </source>
</evidence>
<dbReference type="InterPro" id="IPR015943">
    <property type="entry name" value="WD40/YVTN_repeat-like_dom_sf"/>
</dbReference>
<keyword evidence="5" id="KW-1185">Reference proteome</keyword>
<dbReference type="PANTHER" id="PTHR34512:SF30">
    <property type="entry name" value="OUTER MEMBRANE PROTEIN ASSEMBLY FACTOR BAMB"/>
    <property type="match status" value="1"/>
</dbReference>
<evidence type="ECO:0000259" key="3">
    <source>
        <dbReference type="Pfam" id="PF13360"/>
    </source>
</evidence>
<dbReference type="Gene3D" id="2.30.30.700">
    <property type="entry name" value="SLA1 homology domain 1"/>
    <property type="match status" value="1"/>
</dbReference>
<dbReference type="Pfam" id="PF13360">
    <property type="entry name" value="PQQ_2"/>
    <property type="match status" value="1"/>
</dbReference>
<feature type="domain" description="Pyrrolo-quinoline quinone repeat" evidence="3">
    <location>
        <begin position="144"/>
        <end position="393"/>
    </location>
</feature>
<dbReference type="EMBL" id="AP024702">
    <property type="protein sequence ID" value="BCX50015.1"/>
    <property type="molecule type" value="Genomic_DNA"/>
</dbReference>
<sequence length="479" mass="51398">MPNAPQSRLLAAALTAAILCVSPDLAGRTWTEAESGRTVEADLVRVSDGKVTLRRSYGKTFELATTSLSSADQTFLKTAKAPAEWPTWQGPARDNISPDTGLLKEWPKEGPKLVWSFDQGGKGYSSPSIAGGKLFFTGSRKGMAEIICLDAATGKELWSAAIGDDPEKGYNTGWGGGPRGAPTVSEGHVYAMSANGELGCFDITNGKRVWKKDLVKGFGGKVPGWGYSESPLVDGDKLVVTPGGKQGAIVAFDKKSGKELWRSKDLTEDAQYSSLVISNAGGKRQYVQLFMNKLAGVDGESGDLLWTSEWPPGRTAVIPTPICFDDKVYMTSGYGAGCKLVEIGADSAKDVWENKVMKNHHGGVVRVDGHVYGFSDGAGLVCQNLESGDRVWSEKGEGLQKGAVSYADGMLFGLDEHDGSVFLAEASSDGFKELGRFSLPRETKLREGTQGKVWTHPVIIGGRLYLRDQDLVFCYDVKG</sequence>
<feature type="signal peptide" evidence="1">
    <location>
        <begin position="1"/>
        <end position="26"/>
    </location>
</feature>
<dbReference type="Pfam" id="PF03983">
    <property type="entry name" value="SHD1"/>
    <property type="match status" value="1"/>
</dbReference>
<dbReference type="RefSeq" id="WP_338686895.1">
    <property type="nucleotide sequence ID" value="NZ_AP024702.1"/>
</dbReference>
<dbReference type="InterPro" id="IPR018391">
    <property type="entry name" value="PQQ_b-propeller_rpt"/>
</dbReference>
<feature type="domain" description="SLA1 homology" evidence="2">
    <location>
        <begin position="28"/>
        <end position="79"/>
    </location>
</feature>
<dbReference type="InterPro" id="IPR002372">
    <property type="entry name" value="PQQ_rpt_dom"/>
</dbReference>
<protein>
    <submittedName>
        <fullName evidence="4">Polyvinyl alcohol dehydrogenase</fullName>
    </submittedName>
</protein>
<dbReference type="PANTHER" id="PTHR34512">
    <property type="entry name" value="CELL SURFACE PROTEIN"/>
    <property type="match status" value="1"/>
</dbReference>
<proteinExistence type="predicted"/>
<feature type="chain" id="PRO_5045986944" evidence="1">
    <location>
        <begin position="27"/>
        <end position="479"/>
    </location>
</feature>
<keyword evidence="1" id="KW-0732">Signal</keyword>
<evidence type="ECO:0000313" key="4">
    <source>
        <dbReference type="EMBL" id="BCX50015.1"/>
    </source>
</evidence>
<reference evidence="4 5" key="1">
    <citation type="submission" date="2021-06" db="EMBL/GenBank/DDBJ databases">
        <title>Complete genome of Haloferula helveola possessing various polysaccharide degrading enzymes.</title>
        <authorList>
            <person name="Takami H."/>
            <person name="Huang C."/>
            <person name="Hamasaki K."/>
        </authorList>
    </citation>
    <scope>NUCLEOTIDE SEQUENCE [LARGE SCALE GENOMIC DNA]</scope>
    <source>
        <strain evidence="4 5">CN-1</strain>
    </source>
</reference>
<organism evidence="4 5">
    <name type="scientific">Haloferula helveola</name>
    <dbReference type="NCBI Taxonomy" id="490095"/>
    <lineage>
        <taxon>Bacteria</taxon>
        <taxon>Pseudomonadati</taxon>
        <taxon>Verrucomicrobiota</taxon>
        <taxon>Verrucomicrobiia</taxon>
        <taxon>Verrucomicrobiales</taxon>
        <taxon>Verrucomicrobiaceae</taxon>
        <taxon>Haloferula</taxon>
    </lineage>
</organism>
<dbReference type="SMART" id="SM00564">
    <property type="entry name" value="PQQ"/>
    <property type="match status" value="3"/>
</dbReference>
<gene>
    <name evidence="4" type="ORF">HAHE_39230</name>
</gene>
<dbReference type="InterPro" id="IPR011047">
    <property type="entry name" value="Quinoprotein_ADH-like_sf"/>
</dbReference>
<evidence type="ECO:0000313" key="5">
    <source>
        <dbReference type="Proteomes" id="UP001374893"/>
    </source>
</evidence>
<evidence type="ECO:0000256" key="1">
    <source>
        <dbReference type="SAM" id="SignalP"/>
    </source>
</evidence>
<accession>A0ABN6HGS7</accession>
<dbReference type="SUPFAM" id="SSF50998">
    <property type="entry name" value="Quinoprotein alcohol dehydrogenase-like"/>
    <property type="match status" value="1"/>
</dbReference>
<dbReference type="Gene3D" id="2.130.10.10">
    <property type="entry name" value="YVTN repeat-like/Quinoprotein amine dehydrogenase"/>
    <property type="match status" value="2"/>
</dbReference>
<dbReference type="InterPro" id="IPR007131">
    <property type="entry name" value="SHD1"/>
</dbReference>